<sequence length="408" mass="45902">MLGAGGGGHWADMKGLTLQVRTGRRFMMFAALLITNTAGLSYIFCLYSNEIRLQLYGVLHDMAKRDWKNRQAPYLANVLLYICLGSNSQSFVNTGALVTCIKNFPESRGLVIGVLKGYSGLNGAVITQMYHAIYGDDAKSLILLIAWLPVVLCLVFLRTMRIMKAPRQPNEVKLFYSFLYISLCLAGYLMVIIIVEKRVNFTQSEYGVSAAMVLFLLFLPLAVVIMDEFKLWKSKKEARNDPSPLKVTTLEATSYETSTISVLTEPSAQNKPISCWKTAFQPPDRGEDYTILQALFSIDMFAYILCYNLWPWRNFNGNRQLGPDWNFLRISQTKPVASPIGSYLLNMRVAGHLYDKEAEKQLAALGLTRKAGKDLNCSGVECFKLSFIIITAMIFTWHTCFAHFGAKD</sequence>
<dbReference type="InterPro" id="IPR010658">
    <property type="entry name" value="Nodulin-like"/>
</dbReference>
<comment type="subcellular location">
    <subcellularLocation>
        <location evidence="1">Membrane</location>
        <topology evidence="1">Multi-pass membrane protein</topology>
    </subcellularLocation>
</comment>
<feature type="transmembrane region" description="Helical" evidence="5">
    <location>
        <begin position="26"/>
        <end position="47"/>
    </location>
</feature>
<evidence type="ECO:0000259" key="6">
    <source>
        <dbReference type="Pfam" id="PF06813"/>
    </source>
</evidence>
<dbReference type="PANTHER" id="PTHR21576">
    <property type="entry name" value="UNCHARACTERIZED NODULIN-LIKE PROTEIN"/>
    <property type="match status" value="1"/>
</dbReference>
<feature type="domain" description="Nodulin-like" evidence="6">
    <location>
        <begin position="73"/>
        <end position="225"/>
    </location>
</feature>
<name>A0A2N9I952_FAGSY</name>
<evidence type="ECO:0000256" key="4">
    <source>
        <dbReference type="ARBA" id="ARBA00023136"/>
    </source>
</evidence>
<protein>
    <recommendedName>
        <fullName evidence="6">Nodulin-like domain-containing protein</fullName>
    </recommendedName>
</protein>
<feature type="transmembrane region" description="Helical" evidence="5">
    <location>
        <begin position="291"/>
        <end position="310"/>
    </location>
</feature>
<dbReference type="EMBL" id="OIVN01005046">
    <property type="protein sequence ID" value="SPD20603.1"/>
    <property type="molecule type" value="Genomic_DNA"/>
</dbReference>
<dbReference type="PANTHER" id="PTHR21576:SF84">
    <property type="entry name" value="FAMILY PROTEIN, PUTATIVE, EXPRESSED-RELATED"/>
    <property type="match status" value="1"/>
</dbReference>
<evidence type="ECO:0000256" key="1">
    <source>
        <dbReference type="ARBA" id="ARBA00004141"/>
    </source>
</evidence>
<organism evidence="7">
    <name type="scientific">Fagus sylvatica</name>
    <name type="common">Beechnut</name>
    <dbReference type="NCBI Taxonomy" id="28930"/>
    <lineage>
        <taxon>Eukaryota</taxon>
        <taxon>Viridiplantae</taxon>
        <taxon>Streptophyta</taxon>
        <taxon>Embryophyta</taxon>
        <taxon>Tracheophyta</taxon>
        <taxon>Spermatophyta</taxon>
        <taxon>Magnoliopsida</taxon>
        <taxon>eudicotyledons</taxon>
        <taxon>Gunneridae</taxon>
        <taxon>Pentapetalae</taxon>
        <taxon>rosids</taxon>
        <taxon>fabids</taxon>
        <taxon>Fagales</taxon>
        <taxon>Fagaceae</taxon>
        <taxon>Fagus</taxon>
    </lineage>
</organism>
<feature type="transmembrane region" description="Helical" evidence="5">
    <location>
        <begin position="207"/>
        <end position="226"/>
    </location>
</feature>
<feature type="transmembrane region" description="Helical" evidence="5">
    <location>
        <begin position="174"/>
        <end position="195"/>
    </location>
</feature>
<keyword evidence="3 5" id="KW-1133">Transmembrane helix</keyword>
<feature type="transmembrane region" description="Helical" evidence="5">
    <location>
        <begin position="141"/>
        <end position="162"/>
    </location>
</feature>
<evidence type="ECO:0000313" key="7">
    <source>
        <dbReference type="EMBL" id="SPD20603.1"/>
    </source>
</evidence>
<evidence type="ECO:0000256" key="2">
    <source>
        <dbReference type="ARBA" id="ARBA00022692"/>
    </source>
</evidence>
<evidence type="ECO:0000256" key="3">
    <source>
        <dbReference type="ARBA" id="ARBA00022989"/>
    </source>
</evidence>
<gene>
    <name evidence="7" type="ORF">FSB_LOCUS48485</name>
</gene>
<evidence type="ECO:0000256" key="5">
    <source>
        <dbReference type="SAM" id="Phobius"/>
    </source>
</evidence>
<dbReference type="GO" id="GO:0016020">
    <property type="term" value="C:membrane"/>
    <property type="evidence" value="ECO:0007669"/>
    <property type="project" value="UniProtKB-SubCell"/>
</dbReference>
<keyword evidence="2 5" id="KW-0812">Transmembrane</keyword>
<reference evidence="7" key="1">
    <citation type="submission" date="2018-02" db="EMBL/GenBank/DDBJ databases">
        <authorList>
            <person name="Cohen D.B."/>
            <person name="Kent A.D."/>
        </authorList>
    </citation>
    <scope>NUCLEOTIDE SEQUENCE</scope>
</reference>
<feature type="transmembrane region" description="Helical" evidence="5">
    <location>
        <begin position="385"/>
        <end position="406"/>
    </location>
</feature>
<proteinExistence type="predicted"/>
<dbReference type="AlphaFoldDB" id="A0A2N9I952"/>
<accession>A0A2N9I952</accession>
<dbReference type="Pfam" id="PF06813">
    <property type="entry name" value="Nodulin-like"/>
    <property type="match status" value="1"/>
</dbReference>
<keyword evidence="4 5" id="KW-0472">Membrane</keyword>